<dbReference type="NCBIfam" id="TIGR00756">
    <property type="entry name" value="PPR"/>
    <property type="match status" value="2"/>
</dbReference>
<gene>
    <name evidence="3" type="ORF">PGLA2088_LOCUS39653</name>
</gene>
<dbReference type="PROSITE" id="PS51375">
    <property type="entry name" value="PPR"/>
    <property type="match status" value="1"/>
</dbReference>
<evidence type="ECO:0000256" key="1">
    <source>
        <dbReference type="ARBA" id="ARBA00022737"/>
    </source>
</evidence>
<dbReference type="PANTHER" id="PTHR47447:SF25">
    <property type="entry name" value="SAP DOMAIN-CONTAINING PROTEIN"/>
    <property type="match status" value="1"/>
</dbReference>
<dbReference type="Gene3D" id="1.25.40.10">
    <property type="entry name" value="Tetratricopeptide repeat domain"/>
    <property type="match status" value="1"/>
</dbReference>
<evidence type="ECO:0000313" key="3">
    <source>
        <dbReference type="EMBL" id="CAE8717671.1"/>
    </source>
</evidence>
<dbReference type="InterPro" id="IPR011990">
    <property type="entry name" value="TPR-like_helical_dom_sf"/>
</dbReference>
<dbReference type="InterPro" id="IPR002885">
    <property type="entry name" value="PPR_rpt"/>
</dbReference>
<protein>
    <recommendedName>
        <fullName evidence="5">Pentacotripeptide-repeat region of PRORP domain-containing protein</fullName>
    </recommendedName>
</protein>
<organism evidence="3 4">
    <name type="scientific">Polarella glacialis</name>
    <name type="common">Dinoflagellate</name>
    <dbReference type="NCBI Taxonomy" id="89957"/>
    <lineage>
        <taxon>Eukaryota</taxon>
        <taxon>Sar</taxon>
        <taxon>Alveolata</taxon>
        <taxon>Dinophyceae</taxon>
        <taxon>Suessiales</taxon>
        <taxon>Suessiaceae</taxon>
        <taxon>Polarella</taxon>
    </lineage>
</organism>
<reference evidence="3" key="1">
    <citation type="submission" date="2021-02" db="EMBL/GenBank/DDBJ databases">
        <authorList>
            <person name="Dougan E. K."/>
            <person name="Rhodes N."/>
            <person name="Thang M."/>
            <person name="Chan C."/>
        </authorList>
    </citation>
    <scope>NUCLEOTIDE SEQUENCE</scope>
</reference>
<evidence type="ECO:0000256" key="2">
    <source>
        <dbReference type="PROSITE-ProRule" id="PRU00708"/>
    </source>
</evidence>
<name>A0A813L206_POLGL</name>
<feature type="repeat" description="PPR" evidence="2">
    <location>
        <begin position="192"/>
        <end position="226"/>
    </location>
</feature>
<dbReference type="PANTHER" id="PTHR47447">
    <property type="entry name" value="OS03G0856100 PROTEIN"/>
    <property type="match status" value="1"/>
</dbReference>
<comment type="caution">
    <text evidence="3">The sequence shown here is derived from an EMBL/GenBank/DDBJ whole genome shotgun (WGS) entry which is preliminary data.</text>
</comment>
<sequence>MADGTGLRIIGTCIGRSTSGRCHECWPREALSRSAAPRRAQQRSAAAAAAKLPASAVAWGILAGVLARRGPFSLTAARFRRRRTHSRWKAKPCAAIELQDAASQTDASELREELRRLPSNSGQETFALSIGRLGRGRQWQAVLELWEEMGRRSVLPQRAAFEAALKAFGGCQRADLCEEWIASMTEQRLVLGQVSYASVITTLARVQQADRADQWLGEMQQAGLMPDKRIASAVVNAFTQQGNVDRAETIFGQMLEARVDADEVSYNILINACAKGASFLLSP</sequence>
<evidence type="ECO:0000313" key="4">
    <source>
        <dbReference type="Proteomes" id="UP000626109"/>
    </source>
</evidence>
<dbReference type="EMBL" id="CAJNNW010033200">
    <property type="protein sequence ID" value="CAE8717671.1"/>
    <property type="molecule type" value="Genomic_DNA"/>
</dbReference>
<dbReference type="Pfam" id="PF01535">
    <property type="entry name" value="PPR"/>
    <property type="match status" value="1"/>
</dbReference>
<dbReference type="AlphaFoldDB" id="A0A813L206"/>
<dbReference type="Pfam" id="PF13041">
    <property type="entry name" value="PPR_2"/>
    <property type="match status" value="1"/>
</dbReference>
<accession>A0A813L206</accession>
<evidence type="ECO:0008006" key="5">
    <source>
        <dbReference type="Google" id="ProtNLM"/>
    </source>
</evidence>
<keyword evidence="1" id="KW-0677">Repeat</keyword>
<proteinExistence type="predicted"/>
<dbReference type="Proteomes" id="UP000626109">
    <property type="component" value="Unassembled WGS sequence"/>
</dbReference>